<keyword evidence="3 8" id="KW-0540">Nuclease</keyword>
<keyword evidence="4 8" id="KW-0479">Metal-binding</keyword>
<dbReference type="SUPFAM" id="SSF88723">
    <property type="entry name" value="PIN domain-like"/>
    <property type="match status" value="1"/>
</dbReference>
<keyword evidence="8" id="KW-0800">Toxin</keyword>
<comment type="caution">
    <text evidence="10">The sequence shown here is derived from an EMBL/GenBank/DDBJ whole genome shotgun (WGS) entry which is preliminary data.</text>
</comment>
<evidence type="ECO:0000259" key="9">
    <source>
        <dbReference type="Pfam" id="PF01850"/>
    </source>
</evidence>
<feature type="binding site" evidence="8">
    <location>
        <position position="9"/>
    </location>
    <ligand>
        <name>Mg(2+)</name>
        <dbReference type="ChEBI" id="CHEBI:18420"/>
    </ligand>
</feature>
<dbReference type="InterPro" id="IPR022907">
    <property type="entry name" value="VapC_family"/>
</dbReference>
<dbReference type="EC" id="3.1.-.-" evidence="8"/>
<keyword evidence="11" id="KW-1185">Reference proteome</keyword>
<dbReference type="Gene3D" id="3.40.50.1010">
    <property type="entry name" value="5'-nuclease"/>
    <property type="match status" value="1"/>
</dbReference>
<dbReference type="EMBL" id="JBHLTS010000070">
    <property type="protein sequence ID" value="MFC0517013.1"/>
    <property type="molecule type" value="Genomic_DNA"/>
</dbReference>
<evidence type="ECO:0000256" key="6">
    <source>
        <dbReference type="ARBA" id="ARBA00022842"/>
    </source>
</evidence>
<evidence type="ECO:0000256" key="1">
    <source>
        <dbReference type="ARBA" id="ARBA00001946"/>
    </source>
</evidence>
<evidence type="ECO:0000256" key="3">
    <source>
        <dbReference type="ARBA" id="ARBA00022722"/>
    </source>
</evidence>
<accession>A0ABV6LC42</accession>
<dbReference type="InterPro" id="IPR002716">
    <property type="entry name" value="PIN_dom"/>
</dbReference>
<dbReference type="CDD" id="cd18741">
    <property type="entry name" value="PIN_VapC4-5_FitB-like"/>
    <property type="match status" value="1"/>
</dbReference>
<dbReference type="Proteomes" id="UP001589828">
    <property type="component" value="Unassembled WGS sequence"/>
</dbReference>
<reference evidence="10 11" key="1">
    <citation type="submission" date="2024-09" db="EMBL/GenBank/DDBJ databases">
        <authorList>
            <person name="Sun Q."/>
            <person name="Mori K."/>
        </authorList>
    </citation>
    <scope>NUCLEOTIDE SEQUENCE [LARGE SCALE GENOMIC DNA]</scope>
    <source>
        <strain evidence="10 11">NCAIM B.02415</strain>
    </source>
</reference>
<dbReference type="PANTHER" id="PTHR33653:SF1">
    <property type="entry name" value="RIBONUCLEASE VAPC2"/>
    <property type="match status" value="1"/>
</dbReference>
<dbReference type="PANTHER" id="PTHR33653">
    <property type="entry name" value="RIBONUCLEASE VAPC2"/>
    <property type="match status" value="1"/>
</dbReference>
<keyword evidence="5 8" id="KW-0378">Hydrolase</keyword>
<evidence type="ECO:0000256" key="2">
    <source>
        <dbReference type="ARBA" id="ARBA00022649"/>
    </source>
</evidence>
<keyword evidence="2 8" id="KW-1277">Toxin-antitoxin system</keyword>
<dbReference type="RefSeq" id="WP_377024777.1">
    <property type="nucleotide sequence ID" value="NZ_JBHLTS010000070.1"/>
</dbReference>
<feature type="binding site" evidence="8">
    <location>
        <position position="100"/>
    </location>
    <ligand>
        <name>Mg(2+)</name>
        <dbReference type="ChEBI" id="CHEBI:18420"/>
    </ligand>
</feature>
<gene>
    <name evidence="8" type="primary">vapC</name>
    <name evidence="10" type="ORF">ACFFGT_22580</name>
</gene>
<evidence type="ECO:0000313" key="11">
    <source>
        <dbReference type="Proteomes" id="UP001589828"/>
    </source>
</evidence>
<dbReference type="Pfam" id="PF01850">
    <property type="entry name" value="PIN"/>
    <property type="match status" value="1"/>
</dbReference>
<sequence>MAAEQIICDTDVMIEYLDGRRSRHQSTKLILEDVIGLENVVLSAVTKIELMAGATNKAELKQVNKNIYWFNILLFNPEITSIAIRLMESYKLSHNLAMPDALIASTAIYTNHKLFTYNLKDYKFIEDIKLFDSEK</sequence>
<feature type="domain" description="PIN" evidence="9">
    <location>
        <begin position="6"/>
        <end position="118"/>
    </location>
</feature>
<protein>
    <recommendedName>
        <fullName evidence="8">Ribonuclease VapC</fullName>
        <shortName evidence="8">RNase VapC</shortName>
        <ecNumber evidence="8">3.1.-.-</ecNumber>
    </recommendedName>
    <alternativeName>
        <fullName evidence="8">Toxin VapC</fullName>
    </alternativeName>
</protein>
<name>A0ABV6LC42_9SPHI</name>
<evidence type="ECO:0000256" key="4">
    <source>
        <dbReference type="ARBA" id="ARBA00022723"/>
    </source>
</evidence>
<proteinExistence type="inferred from homology"/>
<evidence type="ECO:0000313" key="10">
    <source>
        <dbReference type="EMBL" id="MFC0517013.1"/>
    </source>
</evidence>
<evidence type="ECO:0000256" key="5">
    <source>
        <dbReference type="ARBA" id="ARBA00022801"/>
    </source>
</evidence>
<dbReference type="HAMAP" id="MF_00265">
    <property type="entry name" value="VapC_Nob1"/>
    <property type="match status" value="1"/>
</dbReference>
<keyword evidence="6 8" id="KW-0460">Magnesium</keyword>
<evidence type="ECO:0000256" key="8">
    <source>
        <dbReference type="HAMAP-Rule" id="MF_00265"/>
    </source>
</evidence>
<dbReference type="InterPro" id="IPR050556">
    <property type="entry name" value="Type_II_TA_system_RNase"/>
</dbReference>
<evidence type="ECO:0000256" key="7">
    <source>
        <dbReference type="ARBA" id="ARBA00038093"/>
    </source>
</evidence>
<comment type="cofactor">
    <cofactor evidence="1 8">
        <name>Mg(2+)</name>
        <dbReference type="ChEBI" id="CHEBI:18420"/>
    </cofactor>
</comment>
<dbReference type="InterPro" id="IPR029060">
    <property type="entry name" value="PIN-like_dom_sf"/>
</dbReference>
<comment type="function">
    <text evidence="8">Toxic component of a toxin-antitoxin (TA) system. An RNase.</text>
</comment>
<organism evidence="10 11">
    <name type="scientific">Mucilaginibacter angelicae</name>
    <dbReference type="NCBI Taxonomy" id="869718"/>
    <lineage>
        <taxon>Bacteria</taxon>
        <taxon>Pseudomonadati</taxon>
        <taxon>Bacteroidota</taxon>
        <taxon>Sphingobacteriia</taxon>
        <taxon>Sphingobacteriales</taxon>
        <taxon>Sphingobacteriaceae</taxon>
        <taxon>Mucilaginibacter</taxon>
    </lineage>
</organism>
<comment type="similarity">
    <text evidence="7 8">Belongs to the PINc/VapC protein family.</text>
</comment>